<evidence type="ECO:0000313" key="3">
    <source>
        <dbReference type="Proteomes" id="UP001501627"/>
    </source>
</evidence>
<dbReference type="Proteomes" id="UP001501627">
    <property type="component" value="Unassembled WGS sequence"/>
</dbReference>
<accession>A0ABP7QG73</accession>
<sequence>MAQTVIALARGLDLQVVAEGVETPEQQQWLLHHGCHLLQGYLLARPMPLNECEMFLERLAADAVS</sequence>
<dbReference type="InterPro" id="IPR050706">
    <property type="entry name" value="Cyclic-di-GMP_PDE-like"/>
</dbReference>
<reference evidence="3" key="1">
    <citation type="journal article" date="2019" name="Int. J. Syst. Evol. Microbiol.">
        <title>The Global Catalogue of Microorganisms (GCM) 10K type strain sequencing project: providing services to taxonomists for standard genome sequencing and annotation.</title>
        <authorList>
            <consortium name="The Broad Institute Genomics Platform"/>
            <consortium name="The Broad Institute Genome Sequencing Center for Infectious Disease"/>
            <person name="Wu L."/>
            <person name="Ma J."/>
        </authorList>
    </citation>
    <scope>NUCLEOTIDE SEQUENCE [LARGE SCALE GENOMIC DNA]</scope>
    <source>
        <strain evidence="3">JCM 17561</strain>
    </source>
</reference>
<gene>
    <name evidence="2" type="ORF">GCM10022279_01140</name>
</gene>
<protein>
    <recommendedName>
        <fullName evidence="1">EAL domain-containing protein</fullName>
    </recommendedName>
</protein>
<dbReference type="SUPFAM" id="SSF141868">
    <property type="entry name" value="EAL domain-like"/>
    <property type="match status" value="1"/>
</dbReference>
<evidence type="ECO:0000313" key="2">
    <source>
        <dbReference type="EMBL" id="GAA3981292.1"/>
    </source>
</evidence>
<organism evidence="2 3">
    <name type="scientific">Comamonas faecalis</name>
    <dbReference type="NCBI Taxonomy" id="1387849"/>
    <lineage>
        <taxon>Bacteria</taxon>
        <taxon>Pseudomonadati</taxon>
        <taxon>Pseudomonadota</taxon>
        <taxon>Betaproteobacteria</taxon>
        <taxon>Burkholderiales</taxon>
        <taxon>Comamonadaceae</taxon>
        <taxon>Comamonas</taxon>
    </lineage>
</organism>
<proteinExistence type="predicted"/>
<dbReference type="EMBL" id="BAABBP010000001">
    <property type="protein sequence ID" value="GAA3981292.1"/>
    <property type="molecule type" value="Genomic_DNA"/>
</dbReference>
<dbReference type="PROSITE" id="PS50883">
    <property type="entry name" value="EAL"/>
    <property type="match status" value="1"/>
</dbReference>
<dbReference type="PANTHER" id="PTHR33121">
    <property type="entry name" value="CYCLIC DI-GMP PHOSPHODIESTERASE PDEF"/>
    <property type="match status" value="1"/>
</dbReference>
<keyword evidence="3" id="KW-1185">Reference proteome</keyword>
<dbReference type="InterPro" id="IPR001633">
    <property type="entry name" value="EAL_dom"/>
</dbReference>
<name>A0ABP7QG73_9BURK</name>
<dbReference type="Gene3D" id="3.20.20.450">
    <property type="entry name" value="EAL domain"/>
    <property type="match status" value="1"/>
</dbReference>
<dbReference type="PANTHER" id="PTHR33121:SF79">
    <property type="entry name" value="CYCLIC DI-GMP PHOSPHODIESTERASE PDED-RELATED"/>
    <property type="match status" value="1"/>
</dbReference>
<dbReference type="InterPro" id="IPR035919">
    <property type="entry name" value="EAL_sf"/>
</dbReference>
<evidence type="ECO:0000259" key="1">
    <source>
        <dbReference type="PROSITE" id="PS50883"/>
    </source>
</evidence>
<comment type="caution">
    <text evidence="2">The sequence shown here is derived from an EMBL/GenBank/DDBJ whole genome shotgun (WGS) entry which is preliminary data.</text>
</comment>
<dbReference type="Pfam" id="PF00563">
    <property type="entry name" value="EAL"/>
    <property type="match status" value="1"/>
</dbReference>
<feature type="domain" description="EAL" evidence="1">
    <location>
        <begin position="1"/>
        <end position="60"/>
    </location>
</feature>